<protein>
    <submittedName>
        <fullName evidence="1">Uncharacterized protein</fullName>
    </submittedName>
</protein>
<proteinExistence type="predicted"/>
<keyword evidence="2" id="KW-1185">Reference proteome</keyword>
<dbReference type="AlphaFoldDB" id="A0A558R5U3"/>
<evidence type="ECO:0000313" key="2">
    <source>
        <dbReference type="Proteomes" id="UP000318681"/>
    </source>
</evidence>
<dbReference type="RefSeq" id="WP_145150177.1">
    <property type="nucleotide sequence ID" value="NZ_VNIM01000028.1"/>
</dbReference>
<dbReference type="EMBL" id="VNIM01000028">
    <property type="protein sequence ID" value="TVV74737.1"/>
    <property type="molecule type" value="Genomic_DNA"/>
</dbReference>
<sequence length="257" mass="27416">MASIAEKFELRPDELAFHFAGDEGLAIEVLFNFLKRASTIAGRNGAELRVVGLLEGSLLVKLRAIPVSKMAQNAGRKFVDDPLGEAGKVTALVGGIAAALIWAFGQGATPIAKAGAEIVDKHQVTQISVVTNNNVTVVMNEPIAGNVRAHQELARGRSAIIRHHRAEAPATTLAKVPQLAAISEDFRRGRLTGTVAPFRDAMHFQPDGFHFSVPVYIIPGSHVQLVPGARYRVGGSIEMLDGQPDRLVVEAAELIPG</sequence>
<organism evidence="1 2">
    <name type="scientific">Alterirhizorhabdus solaris</name>
    <dbReference type="NCBI Taxonomy" id="2529389"/>
    <lineage>
        <taxon>Bacteria</taxon>
        <taxon>Pseudomonadati</taxon>
        <taxon>Pseudomonadota</taxon>
        <taxon>Alphaproteobacteria</taxon>
        <taxon>Sphingomonadales</taxon>
        <taxon>Rhizorhabdaceae</taxon>
        <taxon>Alterirhizorhabdus</taxon>
    </lineage>
</organism>
<gene>
    <name evidence="1" type="ORF">FOY91_08785</name>
</gene>
<reference evidence="1 2" key="1">
    <citation type="submission" date="2019-07" db="EMBL/GenBank/DDBJ databases">
        <title>Sphingomonas solaris sp. nov., isolated from a solar panel from Boston, Massachusetts.</title>
        <authorList>
            <person name="Tanner K."/>
            <person name="Pascual J."/>
            <person name="Mancuso C."/>
            <person name="Pereto J."/>
            <person name="Khalil A."/>
            <person name="Vilanova C."/>
        </authorList>
    </citation>
    <scope>NUCLEOTIDE SEQUENCE [LARGE SCALE GENOMIC DNA]</scope>
    <source>
        <strain evidence="1 2">R4DWN</strain>
    </source>
</reference>
<evidence type="ECO:0000313" key="1">
    <source>
        <dbReference type="EMBL" id="TVV74737.1"/>
    </source>
</evidence>
<dbReference type="OrthoDB" id="10017155at2"/>
<comment type="caution">
    <text evidence="1">The sequence shown here is derived from an EMBL/GenBank/DDBJ whole genome shotgun (WGS) entry which is preliminary data.</text>
</comment>
<name>A0A558R5U3_9SPHN</name>
<dbReference type="Proteomes" id="UP000318681">
    <property type="component" value="Unassembled WGS sequence"/>
</dbReference>
<accession>A0A558R5U3</accession>